<dbReference type="SUPFAM" id="SSF81383">
    <property type="entry name" value="F-box domain"/>
    <property type="match status" value="1"/>
</dbReference>
<reference evidence="3" key="3">
    <citation type="submission" date="2018-08" db="UniProtKB">
        <authorList>
            <consortium name="EnsemblPlants"/>
        </authorList>
    </citation>
    <scope>IDENTIFICATION</scope>
    <source>
        <strain evidence="3">cv. Bd21</strain>
    </source>
</reference>
<dbReference type="Proteomes" id="UP000008810">
    <property type="component" value="Chromosome 1"/>
</dbReference>
<dbReference type="Gramene" id="KQK17009">
    <property type="protein sequence ID" value="KQK17009"/>
    <property type="gene ID" value="BRADI_1g31930v3"/>
</dbReference>
<dbReference type="AlphaFoldDB" id="A0A0Q3L125"/>
<dbReference type="InParanoid" id="A0A0Q3L125"/>
<dbReference type="PANTHER" id="PTHR35546:SF110">
    <property type="entry name" value="F-BOX DOMAIN-CONTAINING PROTEIN"/>
    <property type="match status" value="1"/>
</dbReference>
<name>A0A0Q3L125_BRADI</name>
<evidence type="ECO:0000259" key="1">
    <source>
        <dbReference type="PROSITE" id="PS50181"/>
    </source>
</evidence>
<dbReference type="OrthoDB" id="1750120at2759"/>
<dbReference type="CDD" id="cd22157">
    <property type="entry name" value="F-box_AtFBW1-like"/>
    <property type="match status" value="1"/>
</dbReference>
<protein>
    <recommendedName>
        <fullName evidence="1">F-box domain-containing protein</fullName>
    </recommendedName>
</protein>
<accession>A0A0Q3L125</accession>
<dbReference type="SMART" id="SM00256">
    <property type="entry name" value="FBOX"/>
    <property type="match status" value="1"/>
</dbReference>
<dbReference type="EnsemblPlants" id="KQK17009">
    <property type="protein sequence ID" value="KQK17009"/>
    <property type="gene ID" value="BRADI_1g31930v3"/>
</dbReference>
<dbReference type="Pfam" id="PF00646">
    <property type="entry name" value="F-box"/>
    <property type="match status" value="1"/>
</dbReference>
<feature type="domain" description="F-box" evidence="1">
    <location>
        <begin position="1"/>
        <end position="46"/>
    </location>
</feature>
<dbReference type="InterPro" id="IPR001810">
    <property type="entry name" value="F-box_dom"/>
</dbReference>
<dbReference type="PANTHER" id="PTHR35546">
    <property type="entry name" value="F-BOX PROTEIN INTERACTION DOMAIN PROTEIN-RELATED"/>
    <property type="match status" value="1"/>
</dbReference>
<dbReference type="PROSITE" id="PS50181">
    <property type="entry name" value="FBOX"/>
    <property type="match status" value="1"/>
</dbReference>
<sequence length="353" mass="39581">MAVDGITDDILVEILSRVPAKSLCRFKCVSKHWLGLTNDRNYLKKLPQTLTGFFYSSTTEGQFLESPIVFTSLSGSHGCPPIDTSFAFLPSHQRLNLLDCCNGLLLFRWYDVYAKDNQFLAQKKKNKKDNQFRYVVCNLATEKWTVLPDSGQADKPSTLSTACTARLGFDPAVSPHFHVFELEEEERALSSVSSPESANCLAAVDTEAETWTNFAVPDGLLDGFVQCSQGRLHYANFQGGENGVACRLVVYVLEDYDSKEWILKHSVEKSYIFKGMSVCLDDLDWIAIHPQHNLIFFTLASINCSTFMSYNMDSQQLKVICDLEGGGPPYLPYMPLYAELPWDASSIPHMSSL</sequence>
<reference evidence="2" key="2">
    <citation type="submission" date="2017-06" db="EMBL/GenBank/DDBJ databases">
        <title>WGS assembly of Brachypodium distachyon.</title>
        <authorList>
            <consortium name="The International Brachypodium Initiative"/>
            <person name="Lucas S."/>
            <person name="Harmon-Smith M."/>
            <person name="Lail K."/>
            <person name="Tice H."/>
            <person name="Grimwood J."/>
            <person name="Bruce D."/>
            <person name="Barry K."/>
            <person name="Shu S."/>
            <person name="Lindquist E."/>
            <person name="Wang M."/>
            <person name="Pitluck S."/>
            <person name="Vogel J.P."/>
            <person name="Garvin D.F."/>
            <person name="Mockler T.C."/>
            <person name="Schmutz J."/>
            <person name="Rokhsar D."/>
            <person name="Bevan M.W."/>
        </authorList>
    </citation>
    <scope>NUCLEOTIDE SEQUENCE</scope>
    <source>
        <strain evidence="2">Bd21</strain>
    </source>
</reference>
<evidence type="ECO:0000313" key="3">
    <source>
        <dbReference type="EnsemblPlants" id="KQK17009"/>
    </source>
</evidence>
<dbReference type="STRING" id="15368.A0A0Q3L125"/>
<keyword evidence="4" id="KW-1185">Reference proteome</keyword>
<gene>
    <name evidence="2" type="ORF">BRADI_1g31930v3</name>
</gene>
<dbReference type="ExpressionAtlas" id="A0A0Q3L125">
    <property type="expression patterns" value="baseline"/>
</dbReference>
<proteinExistence type="predicted"/>
<organism evidence="2">
    <name type="scientific">Brachypodium distachyon</name>
    <name type="common">Purple false brome</name>
    <name type="synonym">Trachynia distachya</name>
    <dbReference type="NCBI Taxonomy" id="15368"/>
    <lineage>
        <taxon>Eukaryota</taxon>
        <taxon>Viridiplantae</taxon>
        <taxon>Streptophyta</taxon>
        <taxon>Embryophyta</taxon>
        <taxon>Tracheophyta</taxon>
        <taxon>Spermatophyta</taxon>
        <taxon>Magnoliopsida</taxon>
        <taxon>Liliopsida</taxon>
        <taxon>Poales</taxon>
        <taxon>Poaceae</taxon>
        <taxon>BOP clade</taxon>
        <taxon>Pooideae</taxon>
        <taxon>Stipodae</taxon>
        <taxon>Brachypodieae</taxon>
        <taxon>Brachypodium</taxon>
    </lineage>
</organism>
<evidence type="ECO:0000313" key="4">
    <source>
        <dbReference type="Proteomes" id="UP000008810"/>
    </source>
</evidence>
<dbReference type="EMBL" id="CM000880">
    <property type="protein sequence ID" value="KQK17009.1"/>
    <property type="molecule type" value="Genomic_DNA"/>
</dbReference>
<dbReference type="InterPro" id="IPR055290">
    <property type="entry name" value="At3g26010-like"/>
</dbReference>
<dbReference type="InterPro" id="IPR036047">
    <property type="entry name" value="F-box-like_dom_sf"/>
</dbReference>
<dbReference type="Gene3D" id="1.20.1280.50">
    <property type="match status" value="1"/>
</dbReference>
<evidence type="ECO:0000313" key="2">
    <source>
        <dbReference type="EMBL" id="KQK17009.1"/>
    </source>
</evidence>
<reference evidence="2 3" key="1">
    <citation type="journal article" date="2010" name="Nature">
        <title>Genome sequencing and analysis of the model grass Brachypodium distachyon.</title>
        <authorList>
            <consortium name="International Brachypodium Initiative"/>
        </authorList>
    </citation>
    <scope>NUCLEOTIDE SEQUENCE [LARGE SCALE GENOMIC DNA]</scope>
    <source>
        <strain evidence="2 3">Bd21</strain>
    </source>
</reference>